<evidence type="ECO:0000313" key="3">
    <source>
        <dbReference type="EMBL" id="MED6161782.1"/>
    </source>
</evidence>
<proteinExistence type="predicted"/>
<keyword evidence="2" id="KW-0812">Transmembrane</keyword>
<feature type="compositionally biased region" description="Basic and acidic residues" evidence="1">
    <location>
        <begin position="313"/>
        <end position="328"/>
    </location>
</feature>
<evidence type="ECO:0000256" key="1">
    <source>
        <dbReference type="SAM" id="MobiDB-lite"/>
    </source>
</evidence>
<sequence>MSSAVMERLNGILLDEVIRWVDKVWYSIVFVVFFVIVVWGLGTKDVTVMKMMKMMNDGGGGGLGVERCNNEESVTSEQAIEETLKCYADADLIRTALQKQIHRPPPRSQSPSIWSPPPPGRYKLNVDVAVINVGRNAAGMGLLLAFFSIVLGTRPNRGDILITTSPLRHCHQGLEAINTTNTIKAPCYNIKFSLISEHALCSHILYALNSSFRANSTSTVSKSIARSVASDKVVVYGNAWRQRRGWTARVETGWKTTLLEGKLLEARTLGKLRRDLTVDRERQWWRTGGGGLKDTRRDSDGTKTMPRDLSNSESRREMQMQNEKSRAEEEAEVAVHKQKVRGARCEVGGACPRTN</sequence>
<keyword evidence="2" id="KW-0472">Membrane</keyword>
<organism evidence="3 4">
    <name type="scientific">Stylosanthes scabra</name>
    <dbReference type="NCBI Taxonomy" id="79078"/>
    <lineage>
        <taxon>Eukaryota</taxon>
        <taxon>Viridiplantae</taxon>
        <taxon>Streptophyta</taxon>
        <taxon>Embryophyta</taxon>
        <taxon>Tracheophyta</taxon>
        <taxon>Spermatophyta</taxon>
        <taxon>Magnoliopsida</taxon>
        <taxon>eudicotyledons</taxon>
        <taxon>Gunneridae</taxon>
        <taxon>Pentapetalae</taxon>
        <taxon>rosids</taxon>
        <taxon>fabids</taxon>
        <taxon>Fabales</taxon>
        <taxon>Fabaceae</taxon>
        <taxon>Papilionoideae</taxon>
        <taxon>50 kb inversion clade</taxon>
        <taxon>dalbergioids sensu lato</taxon>
        <taxon>Dalbergieae</taxon>
        <taxon>Pterocarpus clade</taxon>
        <taxon>Stylosanthes</taxon>
    </lineage>
</organism>
<dbReference type="EMBL" id="JASCZI010121445">
    <property type="protein sequence ID" value="MED6161782.1"/>
    <property type="molecule type" value="Genomic_DNA"/>
</dbReference>
<name>A0ABU6UKE7_9FABA</name>
<evidence type="ECO:0000313" key="4">
    <source>
        <dbReference type="Proteomes" id="UP001341840"/>
    </source>
</evidence>
<dbReference type="Proteomes" id="UP001341840">
    <property type="component" value="Unassembled WGS sequence"/>
</dbReference>
<accession>A0ABU6UKE7</accession>
<reference evidence="3 4" key="1">
    <citation type="journal article" date="2023" name="Plants (Basel)">
        <title>Bridging the Gap: Combining Genomics and Transcriptomics Approaches to Understand Stylosanthes scabra, an Orphan Legume from the Brazilian Caatinga.</title>
        <authorList>
            <person name="Ferreira-Neto J.R.C."/>
            <person name="da Silva M.D."/>
            <person name="Binneck E."/>
            <person name="de Melo N.F."/>
            <person name="da Silva R.H."/>
            <person name="de Melo A.L.T.M."/>
            <person name="Pandolfi V."/>
            <person name="Bustamante F.O."/>
            <person name="Brasileiro-Vidal A.C."/>
            <person name="Benko-Iseppon A.M."/>
        </authorList>
    </citation>
    <scope>NUCLEOTIDE SEQUENCE [LARGE SCALE GENOMIC DNA]</scope>
    <source>
        <tissue evidence="3">Leaves</tissue>
    </source>
</reference>
<protein>
    <submittedName>
        <fullName evidence="3">Uncharacterized protein</fullName>
    </submittedName>
</protein>
<keyword evidence="2" id="KW-1133">Transmembrane helix</keyword>
<feature type="region of interest" description="Disordered" evidence="1">
    <location>
        <begin position="287"/>
        <end position="337"/>
    </location>
</feature>
<keyword evidence="4" id="KW-1185">Reference proteome</keyword>
<feature type="transmembrane region" description="Helical" evidence="2">
    <location>
        <begin position="24"/>
        <end position="42"/>
    </location>
</feature>
<comment type="caution">
    <text evidence="3">The sequence shown here is derived from an EMBL/GenBank/DDBJ whole genome shotgun (WGS) entry which is preliminary data.</text>
</comment>
<gene>
    <name evidence="3" type="ORF">PIB30_063954</name>
</gene>
<evidence type="ECO:0000256" key="2">
    <source>
        <dbReference type="SAM" id="Phobius"/>
    </source>
</evidence>